<proteinExistence type="predicted"/>
<protein>
    <submittedName>
        <fullName evidence="1">Uncharacterized protein</fullName>
    </submittedName>
</protein>
<dbReference type="Proteomes" id="UP000052978">
    <property type="component" value="Unassembled WGS sequence"/>
</dbReference>
<evidence type="ECO:0000313" key="1">
    <source>
        <dbReference type="EMBL" id="EPQ05578.1"/>
    </source>
</evidence>
<name>S7P5R5_MYOBR</name>
<keyword evidence="2" id="KW-1185">Reference proteome</keyword>
<dbReference type="EMBL" id="KE161828">
    <property type="protein sequence ID" value="EPQ05578.1"/>
    <property type="molecule type" value="Genomic_DNA"/>
</dbReference>
<gene>
    <name evidence="1" type="ORF">D623_10001384</name>
</gene>
<reference evidence="1 2" key="1">
    <citation type="journal article" date="2013" name="Nat. Commun.">
        <title>Genome analysis reveals insights into physiology and longevity of the Brandt's bat Myotis brandtii.</title>
        <authorList>
            <person name="Seim I."/>
            <person name="Fang X."/>
            <person name="Xiong Z."/>
            <person name="Lobanov A.V."/>
            <person name="Huang Z."/>
            <person name="Ma S."/>
            <person name="Feng Y."/>
            <person name="Turanov A.A."/>
            <person name="Zhu Y."/>
            <person name="Lenz T.L."/>
            <person name="Gerashchenko M.V."/>
            <person name="Fan D."/>
            <person name="Hee Yim S."/>
            <person name="Yao X."/>
            <person name="Jordan D."/>
            <person name="Xiong Y."/>
            <person name="Ma Y."/>
            <person name="Lyapunov A.N."/>
            <person name="Chen G."/>
            <person name="Kulakova O.I."/>
            <person name="Sun Y."/>
            <person name="Lee S.G."/>
            <person name="Bronson R.T."/>
            <person name="Moskalev A.A."/>
            <person name="Sunyaev S.R."/>
            <person name="Zhang G."/>
            <person name="Krogh A."/>
            <person name="Wang J."/>
            <person name="Gladyshev V.N."/>
        </authorList>
    </citation>
    <scope>NUCLEOTIDE SEQUENCE [LARGE SCALE GENOMIC DNA]</scope>
</reference>
<dbReference type="AlphaFoldDB" id="S7P5R5"/>
<evidence type="ECO:0000313" key="2">
    <source>
        <dbReference type="Proteomes" id="UP000052978"/>
    </source>
</evidence>
<organism evidence="1 2">
    <name type="scientific">Myotis brandtii</name>
    <name type="common">Brandt's bat</name>
    <dbReference type="NCBI Taxonomy" id="109478"/>
    <lineage>
        <taxon>Eukaryota</taxon>
        <taxon>Metazoa</taxon>
        <taxon>Chordata</taxon>
        <taxon>Craniata</taxon>
        <taxon>Vertebrata</taxon>
        <taxon>Euteleostomi</taxon>
        <taxon>Mammalia</taxon>
        <taxon>Eutheria</taxon>
        <taxon>Laurasiatheria</taxon>
        <taxon>Chiroptera</taxon>
        <taxon>Yangochiroptera</taxon>
        <taxon>Vespertilionidae</taxon>
        <taxon>Myotis</taxon>
    </lineage>
</organism>
<accession>S7P5R5</accession>
<sequence>MTQTFPQTRYNQYQQYAQKWNQYYQNQDQWPPHYGNYDYGSYIGNTKRSMSTQ</sequence>